<keyword evidence="9" id="KW-1185">Reference proteome</keyword>
<feature type="domain" description="BHLH" evidence="7">
    <location>
        <begin position="172"/>
        <end position="221"/>
    </location>
</feature>
<evidence type="ECO:0000256" key="6">
    <source>
        <dbReference type="SAM" id="MobiDB-lite"/>
    </source>
</evidence>
<evidence type="ECO:0000259" key="7">
    <source>
        <dbReference type="PROSITE" id="PS50888"/>
    </source>
</evidence>
<organism evidence="8 9">
    <name type="scientific">Hordeum vulgare subsp. vulgare</name>
    <name type="common">Domesticated barley</name>
    <dbReference type="NCBI Taxonomy" id="112509"/>
    <lineage>
        <taxon>Eukaryota</taxon>
        <taxon>Viridiplantae</taxon>
        <taxon>Streptophyta</taxon>
        <taxon>Embryophyta</taxon>
        <taxon>Tracheophyta</taxon>
        <taxon>Spermatophyta</taxon>
        <taxon>Magnoliopsida</taxon>
        <taxon>Liliopsida</taxon>
        <taxon>Poales</taxon>
        <taxon>Poaceae</taxon>
        <taxon>BOP clade</taxon>
        <taxon>Pooideae</taxon>
        <taxon>Triticodae</taxon>
        <taxon>Triticeae</taxon>
        <taxon>Hordeinae</taxon>
        <taxon>Hordeum</taxon>
    </lineage>
</organism>
<keyword evidence="5" id="KW-0539">Nucleus</keyword>
<dbReference type="RefSeq" id="XP_044948828.1">
    <property type="nucleotide sequence ID" value="XM_045092893.1"/>
</dbReference>
<dbReference type="FunFam" id="4.10.280.10:FF:000115">
    <property type="entry name" value="Transcription factor bHLH113"/>
    <property type="match status" value="1"/>
</dbReference>
<evidence type="ECO:0000256" key="2">
    <source>
        <dbReference type="ARBA" id="ARBA00005510"/>
    </source>
</evidence>
<feature type="compositionally biased region" description="Low complexity" evidence="6">
    <location>
        <begin position="116"/>
        <end position="150"/>
    </location>
</feature>
<dbReference type="SUPFAM" id="SSF47459">
    <property type="entry name" value="HLH, helix-loop-helix DNA-binding domain"/>
    <property type="match status" value="1"/>
</dbReference>
<keyword evidence="4" id="KW-0804">Transcription</keyword>
<evidence type="ECO:0000313" key="8">
    <source>
        <dbReference type="EnsemblPlants" id="HORVU.MOREX.r3.5HG0512260.1"/>
    </source>
</evidence>
<protein>
    <recommendedName>
        <fullName evidence="7">BHLH domain-containing protein</fullName>
    </recommendedName>
</protein>
<comment type="subcellular location">
    <subcellularLocation>
        <location evidence="1">Nucleus</location>
    </subcellularLocation>
</comment>
<dbReference type="Proteomes" id="UP000011116">
    <property type="component" value="Chromosome 5H"/>
</dbReference>
<dbReference type="GO" id="GO:0000981">
    <property type="term" value="F:DNA-binding transcription factor activity, RNA polymerase II-specific"/>
    <property type="evidence" value="ECO:0000318"/>
    <property type="project" value="GO_Central"/>
</dbReference>
<keyword evidence="3" id="KW-0805">Transcription regulation</keyword>
<dbReference type="OrthoDB" id="778738at2759"/>
<name>A0A8I6XKW5_HORVV</name>
<comment type="similarity">
    <text evidence="2">Belongs to the bHLH protein family.</text>
</comment>
<dbReference type="GO" id="GO:0005634">
    <property type="term" value="C:nucleus"/>
    <property type="evidence" value="ECO:0000318"/>
    <property type="project" value="GO_Central"/>
</dbReference>
<feature type="region of interest" description="Disordered" evidence="6">
    <location>
        <begin position="232"/>
        <end position="255"/>
    </location>
</feature>
<dbReference type="Gene3D" id="4.10.280.10">
    <property type="entry name" value="Helix-loop-helix DNA-binding domain"/>
    <property type="match status" value="1"/>
</dbReference>
<dbReference type="SMART" id="SM00353">
    <property type="entry name" value="HLH"/>
    <property type="match status" value="1"/>
</dbReference>
<evidence type="ECO:0000256" key="3">
    <source>
        <dbReference type="ARBA" id="ARBA00023015"/>
    </source>
</evidence>
<reference evidence="8" key="3">
    <citation type="submission" date="2022-01" db="UniProtKB">
        <authorList>
            <consortium name="EnsemblPlants"/>
        </authorList>
    </citation>
    <scope>IDENTIFICATION</scope>
    <source>
        <strain evidence="8">subsp. vulgare</strain>
    </source>
</reference>
<dbReference type="GeneID" id="123398420"/>
<dbReference type="PANTHER" id="PTHR16223">
    <property type="entry name" value="TRANSCRIPTION FACTOR BHLH83-RELATED"/>
    <property type="match status" value="1"/>
</dbReference>
<proteinExistence type="inferred from homology"/>
<feature type="compositionally biased region" description="Pro residues" evidence="6">
    <location>
        <begin position="236"/>
        <end position="247"/>
    </location>
</feature>
<dbReference type="InterPro" id="IPR036638">
    <property type="entry name" value="HLH_DNA-bd_sf"/>
</dbReference>
<dbReference type="AlphaFoldDB" id="A0A8I6XKW5"/>
<evidence type="ECO:0000313" key="9">
    <source>
        <dbReference type="Proteomes" id="UP000011116"/>
    </source>
</evidence>
<dbReference type="Gramene" id="HORVU.MOREX.r2.5HG0425520.1">
    <property type="protein sequence ID" value="HORVU.MOREX.r2.5HG0425520.1"/>
    <property type="gene ID" value="HORVU.MOREX.r2.5HG0425520"/>
</dbReference>
<sequence>MVKEEEVMAEATGGGGRGYMDMLGLGEEAMADYFLCLSPSTSSYLSSAAASTTTTTSASAHTVASPTCASYLHPPPAAPYHHVLSFGGRAEQQYHGGGDIFGFQYYYGAGGPAATVAAPQKSSPTTDCSSSISSMSSSPTATAVSAISTSKPQPTKKRGSRGSSDQRKAAPPAASTTNKRPRARKERLGERILALQQLVSPFGKTDTASVLHEALGYIRFLHDQVQVLSSPYMQRLPPPPSSAPPARPTTEEPRDLRSRGLCLVPVSCTDHVAGGGGNGADVWSSVPAMGLPKAETVEEYAVAAGMLRGDRDHPPTRQLA</sequence>
<dbReference type="Gramene" id="HORVU.MOREX.r3.5HG0512260.1">
    <property type="protein sequence ID" value="HORVU.MOREX.r3.5HG0512260.1"/>
    <property type="gene ID" value="HORVU.MOREX.r3.5HG0512260"/>
</dbReference>
<dbReference type="PANTHER" id="PTHR16223:SF380">
    <property type="entry name" value="HELIX-LOOP-HELIX DNA-BINDING DOMAIN CONTAINING PROTEIN, EXPRESSED"/>
    <property type="match status" value="1"/>
</dbReference>
<dbReference type="GO" id="GO:0046983">
    <property type="term" value="F:protein dimerization activity"/>
    <property type="evidence" value="ECO:0007669"/>
    <property type="project" value="InterPro"/>
</dbReference>
<dbReference type="GO" id="GO:0000978">
    <property type="term" value="F:RNA polymerase II cis-regulatory region sequence-specific DNA binding"/>
    <property type="evidence" value="ECO:0000318"/>
    <property type="project" value="GO_Central"/>
</dbReference>
<dbReference type="InterPro" id="IPR045843">
    <property type="entry name" value="IND-like"/>
</dbReference>
<feature type="region of interest" description="Disordered" evidence="6">
    <location>
        <begin position="116"/>
        <end position="185"/>
    </location>
</feature>
<dbReference type="KEGG" id="hvg:123398420"/>
<dbReference type="SMR" id="A0A8I6XKW5"/>
<evidence type="ECO:0000256" key="1">
    <source>
        <dbReference type="ARBA" id="ARBA00004123"/>
    </source>
</evidence>
<reference evidence="8" key="2">
    <citation type="submission" date="2020-10" db="EMBL/GenBank/DDBJ databases">
        <authorList>
            <person name="Scholz U."/>
            <person name="Mascher M."/>
            <person name="Fiebig A."/>
        </authorList>
    </citation>
    <scope>NUCLEOTIDE SEQUENCE [LARGE SCALE GENOMIC DNA]</scope>
    <source>
        <strain evidence="8">cv. Morex</strain>
    </source>
</reference>
<reference evidence="9" key="1">
    <citation type="journal article" date="2012" name="Nature">
        <title>A physical, genetic and functional sequence assembly of the barley genome.</title>
        <authorList>
            <consortium name="The International Barley Genome Sequencing Consortium"/>
            <person name="Mayer K.F."/>
            <person name="Waugh R."/>
            <person name="Brown J.W."/>
            <person name="Schulman A."/>
            <person name="Langridge P."/>
            <person name="Platzer M."/>
            <person name="Fincher G.B."/>
            <person name="Muehlbauer G.J."/>
            <person name="Sato K."/>
            <person name="Close T.J."/>
            <person name="Wise R.P."/>
            <person name="Stein N."/>
        </authorList>
    </citation>
    <scope>NUCLEOTIDE SEQUENCE [LARGE SCALE GENOMIC DNA]</scope>
    <source>
        <strain evidence="9">cv. Morex</strain>
    </source>
</reference>
<dbReference type="EnsemblPlants" id="HORVU.MOREX.r3.5HG0512260.1">
    <property type="protein sequence ID" value="HORVU.MOREX.r3.5HG0512260.1"/>
    <property type="gene ID" value="HORVU.MOREX.r3.5HG0512260"/>
</dbReference>
<dbReference type="InterPro" id="IPR045239">
    <property type="entry name" value="bHLH95_bHLH"/>
</dbReference>
<dbReference type="InterPro" id="IPR011598">
    <property type="entry name" value="bHLH_dom"/>
</dbReference>
<evidence type="ECO:0000256" key="4">
    <source>
        <dbReference type="ARBA" id="ARBA00023163"/>
    </source>
</evidence>
<dbReference type="CDD" id="cd11393">
    <property type="entry name" value="bHLH_AtbHLH_like"/>
    <property type="match status" value="1"/>
</dbReference>
<evidence type="ECO:0000256" key="5">
    <source>
        <dbReference type="ARBA" id="ARBA00023242"/>
    </source>
</evidence>
<accession>A0A8I6XKW5</accession>
<dbReference type="PROSITE" id="PS50888">
    <property type="entry name" value="BHLH"/>
    <property type="match status" value="1"/>
</dbReference>
<dbReference type="GO" id="GO:0006357">
    <property type="term" value="P:regulation of transcription by RNA polymerase II"/>
    <property type="evidence" value="ECO:0000318"/>
    <property type="project" value="GO_Central"/>
</dbReference>
<gene>
    <name evidence="8" type="primary">LOC123398420</name>
</gene>